<dbReference type="EMBL" id="MHKX01000005">
    <property type="protein sequence ID" value="OGY98610.1"/>
    <property type="molecule type" value="Genomic_DNA"/>
</dbReference>
<keyword evidence="1" id="KW-1133">Transmembrane helix</keyword>
<comment type="caution">
    <text evidence="2">The sequence shown here is derived from an EMBL/GenBank/DDBJ whole genome shotgun (WGS) entry which is preliminary data.</text>
</comment>
<gene>
    <name evidence="2" type="ORF">A2855_02045</name>
</gene>
<reference evidence="2 3" key="1">
    <citation type="journal article" date="2016" name="Nat. Commun.">
        <title>Thousands of microbial genomes shed light on interconnected biogeochemical processes in an aquifer system.</title>
        <authorList>
            <person name="Anantharaman K."/>
            <person name="Brown C.T."/>
            <person name="Hug L.A."/>
            <person name="Sharon I."/>
            <person name="Castelle C.J."/>
            <person name="Probst A.J."/>
            <person name="Thomas B.C."/>
            <person name="Singh A."/>
            <person name="Wilkins M.J."/>
            <person name="Karaoz U."/>
            <person name="Brodie E.L."/>
            <person name="Williams K.H."/>
            <person name="Hubbard S.S."/>
            <person name="Banfield J.F."/>
        </authorList>
    </citation>
    <scope>NUCLEOTIDE SEQUENCE [LARGE SCALE GENOMIC DNA]</scope>
</reference>
<feature type="transmembrane region" description="Helical" evidence="1">
    <location>
        <begin position="116"/>
        <end position="136"/>
    </location>
</feature>
<sequence length="341" mass="37786">MDLITKIPSLGQNRSLPQIPTPRTPEIKKGIPDSWKVLIFDILAVLLAAATGYGCLLYFSGGANFILFAAAAALFLIASFSSFLLTRDRMHRNIVVILQILAFLGFFYSVKIPVLLSALGILLVFYIMAQQSVLRLSENSLKFRPGALSKAYMKKIFIGFALAAIVLYLPQWDSGTVFVSQKQFQKWYDGFAAVSQRFYAGLDLTASAGTFAEGVIRAQLANNNQFAQLAAGEQEQVVKKGVAEFIANMSKNLGFTLTPEMSLSESVYKYLLTMFTNFKTQFGDSFLAAWAVALFVIVWSVGTIVIWIVSFITYLIFEMFLAFNVVHVAGETRTKEVVEIS</sequence>
<dbReference type="Proteomes" id="UP000179059">
    <property type="component" value="Unassembled WGS sequence"/>
</dbReference>
<feature type="transmembrane region" description="Helical" evidence="1">
    <location>
        <begin position="65"/>
        <end position="86"/>
    </location>
</feature>
<feature type="transmembrane region" description="Helical" evidence="1">
    <location>
        <begin position="156"/>
        <end position="172"/>
    </location>
</feature>
<keyword evidence="1" id="KW-0812">Transmembrane</keyword>
<name>A0A1G2CD68_9BACT</name>
<keyword evidence="1" id="KW-0472">Membrane</keyword>
<feature type="transmembrane region" description="Helical" evidence="1">
    <location>
        <begin position="37"/>
        <end position="59"/>
    </location>
</feature>
<organism evidence="2 3">
    <name type="scientific">Candidatus Liptonbacteria bacterium RIFCSPHIGHO2_01_FULL_57_28</name>
    <dbReference type="NCBI Taxonomy" id="1798647"/>
    <lineage>
        <taxon>Bacteria</taxon>
        <taxon>Candidatus Liptoniibacteriota</taxon>
    </lineage>
</organism>
<accession>A0A1G2CD68</accession>
<dbReference type="AlphaFoldDB" id="A0A1G2CD68"/>
<evidence type="ECO:0000313" key="3">
    <source>
        <dbReference type="Proteomes" id="UP000179059"/>
    </source>
</evidence>
<evidence type="ECO:0000256" key="1">
    <source>
        <dbReference type="SAM" id="Phobius"/>
    </source>
</evidence>
<feature type="transmembrane region" description="Helical" evidence="1">
    <location>
        <begin position="287"/>
        <end position="317"/>
    </location>
</feature>
<proteinExistence type="predicted"/>
<dbReference type="STRING" id="1798647.A2855_02045"/>
<evidence type="ECO:0000313" key="2">
    <source>
        <dbReference type="EMBL" id="OGY98610.1"/>
    </source>
</evidence>
<protein>
    <submittedName>
        <fullName evidence="2">Uncharacterized protein</fullName>
    </submittedName>
</protein>